<name>A0A2P5P6U4_9CHLR</name>
<accession>A0A2P5P6U4</accession>
<evidence type="ECO:0000313" key="3">
    <source>
        <dbReference type="Proteomes" id="UP000235653"/>
    </source>
</evidence>
<protein>
    <submittedName>
        <fullName evidence="2">Class I SAM-dependent methyltransferase</fullName>
    </submittedName>
</protein>
<keyword evidence="2" id="KW-0489">Methyltransferase</keyword>
<dbReference type="Pfam" id="PF08241">
    <property type="entry name" value="Methyltransf_11"/>
    <property type="match status" value="1"/>
</dbReference>
<evidence type="ECO:0000313" key="2">
    <source>
        <dbReference type="EMBL" id="PPD58010.1"/>
    </source>
</evidence>
<comment type="caution">
    <text evidence="2">The sequence shown here is derived from an EMBL/GenBank/DDBJ whole genome shotgun (WGS) entry which is preliminary data.</text>
</comment>
<dbReference type="PANTHER" id="PTHR43591">
    <property type="entry name" value="METHYLTRANSFERASE"/>
    <property type="match status" value="1"/>
</dbReference>
<dbReference type="Gene3D" id="3.40.50.150">
    <property type="entry name" value="Vaccinia Virus protein VP39"/>
    <property type="match status" value="1"/>
</dbReference>
<dbReference type="EMBL" id="JQAN02000010">
    <property type="protein sequence ID" value="PPD58010.1"/>
    <property type="molecule type" value="Genomic_DNA"/>
</dbReference>
<dbReference type="RefSeq" id="WP_102331020.1">
    <property type="nucleotide sequence ID" value="NZ_CP058566.2"/>
</dbReference>
<sequence length="229" mass="25441">MTDSHFDTSKAARLDNPSRVAELRIPELLTEIGGVKVMTDCVDLGCGTGTFTLPMAEIVGRWGKVYAVDDSQEMLDILKSRKPPKNVMPVKADFTETGLVDGIAEFCLAAFILHETKQPEKLLAETYRLLKPGGRLLVMEWRAEFDSPGPSQKIRVTVEKMSALVLETGFRNFQSDNWSEKHYYGLGVKPLYETDKEPDPLVLGIVKTSGQLFLETGGGTSFPSTTRFY</sequence>
<dbReference type="OrthoDB" id="162577at2"/>
<reference evidence="2 3" key="1">
    <citation type="journal article" date="2017" name="ISME J.">
        <title>Grape pomace compost harbors organohalide-respiring Dehalogenimonas species with novel reductive dehalogenase genes.</title>
        <authorList>
            <person name="Yang Y."/>
            <person name="Higgins S.A."/>
            <person name="Yan J."/>
            <person name="Simsir B."/>
            <person name="Chourey K."/>
            <person name="Iyer R."/>
            <person name="Hettich R.L."/>
            <person name="Baldwin B."/>
            <person name="Ogles D.M."/>
            <person name="Loffler F.E."/>
        </authorList>
    </citation>
    <scope>NUCLEOTIDE SEQUENCE [LARGE SCALE GENOMIC DNA]</scope>
    <source>
        <strain evidence="2 3">GP</strain>
    </source>
</reference>
<dbReference type="AlphaFoldDB" id="A0A2P5P6U4"/>
<dbReference type="GO" id="GO:0032259">
    <property type="term" value="P:methylation"/>
    <property type="evidence" value="ECO:0007669"/>
    <property type="project" value="UniProtKB-KW"/>
</dbReference>
<dbReference type="PANTHER" id="PTHR43591:SF24">
    <property type="entry name" value="2-METHOXY-6-POLYPRENYL-1,4-BENZOQUINOL METHYLASE, MITOCHONDRIAL"/>
    <property type="match status" value="1"/>
</dbReference>
<dbReference type="CDD" id="cd02440">
    <property type="entry name" value="AdoMet_MTases"/>
    <property type="match status" value="1"/>
</dbReference>
<feature type="domain" description="Methyltransferase type 11" evidence="1">
    <location>
        <begin position="42"/>
        <end position="138"/>
    </location>
</feature>
<organism evidence="2 3">
    <name type="scientific">Dehalogenimonas etheniformans</name>
    <dbReference type="NCBI Taxonomy" id="1536648"/>
    <lineage>
        <taxon>Bacteria</taxon>
        <taxon>Bacillati</taxon>
        <taxon>Chloroflexota</taxon>
        <taxon>Dehalococcoidia</taxon>
        <taxon>Dehalococcoidales</taxon>
        <taxon>Dehalococcoidaceae</taxon>
        <taxon>Dehalogenimonas</taxon>
    </lineage>
</organism>
<proteinExistence type="predicted"/>
<dbReference type="InterPro" id="IPR013216">
    <property type="entry name" value="Methyltransf_11"/>
</dbReference>
<gene>
    <name evidence="2" type="ORF">JP09_006890</name>
</gene>
<evidence type="ECO:0000259" key="1">
    <source>
        <dbReference type="Pfam" id="PF08241"/>
    </source>
</evidence>
<dbReference type="SUPFAM" id="SSF53335">
    <property type="entry name" value="S-adenosyl-L-methionine-dependent methyltransferases"/>
    <property type="match status" value="1"/>
</dbReference>
<keyword evidence="2" id="KW-0808">Transferase</keyword>
<dbReference type="Proteomes" id="UP000235653">
    <property type="component" value="Unassembled WGS sequence"/>
</dbReference>
<keyword evidence="3" id="KW-1185">Reference proteome</keyword>
<dbReference type="GO" id="GO:0008757">
    <property type="term" value="F:S-adenosylmethionine-dependent methyltransferase activity"/>
    <property type="evidence" value="ECO:0007669"/>
    <property type="project" value="InterPro"/>
</dbReference>
<dbReference type="InterPro" id="IPR029063">
    <property type="entry name" value="SAM-dependent_MTases_sf"/>
</dbReference>